<protein>
    <submittedName>
        <fullName evidence="1">11358_t:CDS:1</fullName>
    </submittedName>
</protein>
<comment type="caution">
    <text evidence="1">The sequence shown here is derived from an EMBL/GenBank/DDBJ whole genome shotgun (WGS) entry which is preliminary data.</text>
</comment>
<dbReference type="Proteomes" id="UP000789901">
    <property type="component" value="Unassembled WGS sequence"/>
</dbReference>
<reference evidence="1 2" key="1">
    <citation type="submission" date="2021-06" db="EMBL/GenBank/DDBJ databases">
        <authorList>
            <person name="Kallberg Y."/>
            <person name="Tangrot J."/>
            <person name="Rosling A."/>
        </authorList>
    </citation>
    <scope>NUCLEOTIDE SEQUENCE [LARGE SCALE GENOMIC DNA]</scope>
    <source>
        <strain evidence="1 2">120-4 pot B 10/14</strain>
    </source>
</reference>
<dbReference type="EMBL" id="CAJVQB010028758">
    <property type="protein sequence ID" value="CAG8813006.1"/>
    <property type="molecule type" value="Genomic_DNA"/>
</dbReference>
<keyword evidence="2" id="KW-1185">Reference proteome</keyword>
<organism evidence="1 2">
    <name type="scientific">Gigaspora margarita</name>
    <dbReference type="NCBI Taxonomy" id="4874"/>
    <lineage>
        <taxon>Eukaryota</taxon>
        <taxon>Fungi</taxon>
        <taxon>Fungi incertae sedis</taxon>
        <taxon>Mucoromycota</taxon>
        <taxon>Glomeromycotina</taxon>
        <taxon>Glomeromycetes</taxon>
        <taxon>Diversisporales</taxon>
        <taxon>Gigasporaceae</taxon>
        <taxon>Gigaspora</taxon>
    </lineage>
</organism>
<proteinExistence type="predicted"/>
<evidence type="ECO:0000313" key="1">
    <source>
        <dbReference type="EMBL" id="CAG8813006.1"/>
    </source>
</evidence>
<evidence type="ECO:0000313" key="2">
    <source>
        <dbReference type="Proteomes" id="UP000789901"/>
    </source>
</evidence>
<gene>
    <name evidence="1" type="ORF">GMARGA_LOCUS25681</name>
</gene>
<accession>A0ABN7W2K2</accession>
<sequence length="127" mass="14551">FAKLQQNTVNAPGIKGHQPIYYNHLAQSNLTHSLEYVETFTILKTFTSLASLEIPAKRLALPNSSNQKNRIERWVKIATSCLKAYEKEVALPSSQEFWNRIAEKELGFYKVVGYENIINMVANYLDE</sequence>
<feature type="non-terminal residue" evidence="1">
    <location>
        <position position="1"/>
    </location>
</feature>
<name>A0ABN7W2K2_GIGMA</name>